<dbReference type="EMBL" id="GEDG01031351">
    <property type="protein sequence ID" value="JAP11425.1"/>
    <property type="molecule type" value="Transcribed_RNA"/>
</dbReference>
<evidence type="ECO:0000313" key="2">
    <source>
        <dbReference type="EMBL" id="JAP11425.1"/>
    </source>
</evidence>
<feature type="signal peptide" evidence="1">
    <location>
        <begin position="1"/>
        <end position="18"/>
    </location>
</feature>
<organism evidence="2">
    <name type="scientific">Solanum chacoense</name>
    <name type="common">Chaco potato</name>
    <dbReference type="NCBI Taxonomy" id="4108"/>
    <lineage>
        <taxon>Eukaryota</taxon>
        <taxon>Viridiplantae</taxon>
        <taxon>Streptophyta</taxon>
        <taxon>Embryophyta</taxon>
        <taxon>Tracheophyta</taxon>
        <taxon>Spermatophyta</taxon>
        <taxon>Magnoliopsida</taxon>
        <taxon>eudicotyledons</taxon>
        <taxon>Gunneridae</taxon>
        <taxon>Pentapetalae</taxon>
        <taxon>asterids</taxon>
        <taxon>lamiids</taxon>
        <taxon>Solanales</taxon>
        <taxon>Solanaceae</taxon>
        <taxon>Solanoideae</taxon>
        <taxon>Solaneae</taxon>
        <taxon>Solanum</taxon>
    </lineage>
</organism>
<sequence length="95" mass="10808">MLLFTFLFFCSSSDKLKAKNSLRTKKIDKEAGSNQIAVKTSIFHDLAAATKNSKVIIFLENFLEKEVLVEFTKGDRVQSGRFSKSFCFLLIMECN</sequence>
<name>A0A0V0GTC0_SOLCH</name>
<keyword evidence="1" id="KW-0732">Signal</keyword>
<evidence type="ECO:0000256" key="1">
    <source>
        <dbReference type="SAM" id="SignalP"/>
    </source>
</evidence>
<proteinExistence type="predicted"/>
<reference evidence="2" key="1">
    <citation type="submission" date="2015-12" db="EMBL/GenBank/DDBJ databases">
        <title>Gene expression during late stages of embryo sac development: a critical building block for successful pollen-pistil interactions.</title>
        <authorList>
            <person name="Liu Y."/>
            <person name="Joly V."/>
            <person name="Sabar M."/>
            <person name="Matton D.P."/>
        </authorList>
    </citation>
    <scope>NUCLEOTIDE SEQUENCE</scope>
</reference>
<accession>A0A0V0GTC0</accession>
<protein>
    <submittedName>
        <fullName evidence="2">Putative ovule protein</fullName>
    </submittedName>
</protein>
<dbReference type="AlphaFoldDB" id="A0A0V0GTC0"/>
<feature type="non-terminal residue" evidence="2">
    <location>
        <position position="95"/>
    </location>
</feature>
<feature type="chain" id="PRO_5006865544" evidence="1">
    <location>
        <begin position="19"/>
        <end position="95"/>
    </location>
</feature>